<evidence type="ECO:0000313" key="1">
    <source>
        <dbReference type="EMBL" id="KAK9688321.1"/>
    </source>
</evidence>
<dbReference type="Proteomes" id="UP001458880">
    <property type="component" value="Unassembled WGS sequence"/>
</dbReference>
<keyword evidence="2" id="KW-1185">Reference proteome</keyword>
<organism evidence="1 2">
    <name type="scientific">Popillia japonica</name>
    <name type="common">Japanese beetle</name>
    <dbReference type="NCBI Taxonomy" id="7064"/>
    <lineage>
        <taxon>Eukaryota</taxon>
        <taxon>Metazoa</taxon>
        <taxon>Ecdysozoa</taxon>
        <taxon>Arthropoda</taxon>
        <taxon>Hexapoda</taxon>
        <taxon>Insecta</taxon>
        <taxon>Pterygota</taxon>
        <taxon>Neoptera</taxon>
        <taxon>Endopterygota</taxon>
        <taxon>Coleoptera</taxon>
        <taxon>Polyphaga</taxon>
        <taxon>Scarabaeiformia</taxon>
        <taxon>Scarabaeidae</taxon>
        <taxon>Rutelinae</taxon>
        <taxon>Popillia</taxon>
    </lineage>
</organism>
<sequence length="67" mass="7807">MKRVALFTTCKLADFEEIRESDLLVLDAKMQNQKRLNQTEPDKTSVMWDGLDRQLGAVPKENQQKQK</sequence>
<comment type="caution">
    <text evidence="1">The sequence shown here is derived from an EMBL/GenBank/DDBJ whole genome shotgun (WGS) entry which is preliminary data.</text>
</comment>
<dbReference type="AlphaFoldDB" id="A0AAW1IFM4"/>
<proteinExistence type="predicted"/>
<evidence type="ECO:0000313" key="2">
    <source>
        <dbReference type="Proteomes" id="UP001458880"/>
    </source>
</evidence>
<gene>
    <name evidence="1" type="ORF">QE152_g35653</name>
</gene>
<reference evidence="1 2" key="1">
    <citation type="journal article" date="2024" name="BMC Genomics">
        <title>De novo assembly and annotation of Popillia japonica's genome with initial clues to its potential as an invasive pest.</title>
        <authorList>
            <person name="Cucini C."/>
            <person name="Boschi S."/>
            <person name="Funari R."/>
            <person name="Cardaioli E."/>
            <person name="Iannotti N."/>
            <person name="Marturano G."/>
            <person name="Paoli F."/>
            <person name="Bruttini M."/>
            <person name="Carapelli A."/>
            <person name="Frati F."/>
            <person name="Nardi F."/>
        </authorList>
    </citation>
    <scope>NUCLEOTIDE SEQUENCE [LARGE SCALE GENOMIC DNA]</scope>
    <source>
        <strain evidence="1">DMR45628</strain>
    </source>
</reference>
<name>A0AAW1IFM4_POPJA</name>
<protein>
    <submittedName>
        <fullName evidence="1">Uncharacterized protein</fullName>
    </submittedName>
</protein>
<accession>A0AAW1IFM4</accession>
<dbReference type="EMBL" id="JASPKY010000596">
    <property type="protein sequence ID" value="KAK9688321.1"/>
    <property type="molecule type" value="Genomic_DNA"/>
</dbReference>